<dbReference type="FunFam" id="2.10.110.10:FF:000007">
    <property type="entry name" value="actin-binding LIM protein 1 isoform X1"/>
    <property type="match status" value="1"/>
</dbReference>
<keyword evidence="3" id="KW-0597">Phosphoprotein</keyword>
<dbReference type="GO" id="GO:0046872">
    <property type="term" value="F:metal ion binding"/>
    <property type="evidence" value="ECO:0007669"/>
    <property type="project" value="UniProtKB-KW"/>
</dbReference>
<evidence type="ECO:0000256" key="5">
    <source>
        <dbReference type="ARBA" id="ARBA00022737"/>
    </source>
</evidence>
<dbReference type="InterPro" id="IPR032402">
    <property type="entry name" value="AbLIM_anchor"/>
</dbReference>
<dbReference type="Pfam" id="PF16182">
    <property type="entry name" value="AbLIM_anchor"/>
    <property type="match status" value="1"/>
</dbReference>
<dbReference type="InterPro" id="IPR051618">
    <property type="entry name" value="Actin-binding_LIM"/>
</dbReference>
<keyword evidence="2" id="KW-0963">Cytoplasm</keyword>
<keyword evidence="12" id="KW-1185">Reference proteome</keyword>
<dbReference type="PANTHER" id="PTHR24213:SF18">
    <property type="entry name" value="ACTIN-BINDING LIM PROTEIN 1"/>
    <property type="match status" value="1"/>
</dbReference>
<feature type="region of interest" description="Disordered" evidence="9">
    <location>
        <begin position="294"/>
        <end position="324"/>
    </location>
</feature>
<dbReference type="Proteomes" id="UP000694906">
    <property type="component" value="Unplaced"/>
</dbReference>
<dbReference type="GO" id="GO:0051015">
    <property type="term" value="F:actin filament binding"/>
    <property type="evidence" value="ECO:0007669"/>
    <property type="project" value="TreeGrafter"/>
</dbReference>
<dbReference type="AlphaFoldDB" id="A0AAX6SGS9"/>
<dbReference type="CDD" id="cd09329">
    <property type="entry name" value="LIM3_abLIM"/>
    <property type="match status" value="1"/>
</dbReference>
<feature type="domain" description="LIM zinc-binding" evidence="10">
    <location>
        <begin position="52"/>
        <end position="111"/>
    </location>
</feature>
<evidence type="ECO:0000256" key="1">
    <source>
        <dbReference type="ARBA" id="ARBA00004496"/>
    </source>
</evidence>
<evidence type="ECO:0000256" key="9">
    <source>
        <dbReference type="SAM" id="MobiDB-lite"/>
    </source>
</evidence>
<dbReference type="Gene3D" id="1.10.950.10">
    <property type="entry name" value="Villin headpiece domain"/>
    <property type="match status" value="1"/>
</dbReference>
<feature type="compositionally biased region" description="Polar residues" evidence="9">
    <location>
        <begin position="404"/>
        <end position="429"/>
    </location>
</feature>
<dbReference type="SUPFAM" id="SSF57716">
    <property type="entry name" value="Glucocorticoid receptor-like (DNA-binding domain)"/>
    <property type="match status" value="6"/>
</dbReference>
<evidence type="ECO:0000259" key="10">
    <source>
        <dbReference type="PROSITE" id="PS50023"/>
    </source>
</evidence>
<dbReference type="PROSITE" id="PS00478">
    <property type="entry name" value="LIM_DOMAIN_1"/>
    <property type="match status" value="2"/>
</dbReference>
<comment type="subcellular location">
    <subcellularLocation>
        <location evidence="1">Cytoplasm</location>
    </subcellularLocation>
</comment>
<evidence type="ECO:0000256" key="7">
    <source>
        <dbReference type="ARBA" id="ARBA00023038"/>
    </source>
</evidence>
<feature type="region of interest" description="Disordered" evidence="9">
    <location>
        <begin position="482"/>
        <end position="514"/>
    </location>
</feature>
<sequence length="698" mass="79106">MQASVRQPPGEEALKSWRSLDMTEVMDPRHIAENYKVAHPQDPHHPSERPVIHCHKCGEPCKGEVLRVQTKHFHIKCFTCKVCGCDLAQGGFFIKNGEYLCTLDYQRMYGTRCHGCGEFVEGEVVTALGKTYHPNCFACTICKRPFPPGDRVTFNGRDCLCQLCAQPMSSSPKEATCSSNCAGCGRDIKNGQALLALDKQWHLGCFKCKSCGKVLTGEYISKDGAPYCEKDYQRLFGVKCEACHQFITGKVLEAGDKHYHPSCARCSRCNQMFTEGEEMYLQGSTVWHPDCKQSTKTEEKLRPTRTSSDSIYSRPGSSIPGSPGHTIYAKVDNEILDYKDLAAIPKVKAIYDIERPDLITYEPFYTSGYDDKQERQSLGESPRTLSPTPSAEGYQDVRDRVIHRSTSQGSINSPVYSRHSYTPTTSRSPQHFHRPDQGINIYRKPPIYKQHAASAAQSKSSEDIIKFSKFPAAQAPDPSEIPKIETDHWPGPPSLAAIGTDMRRRSSSREEDEEEFLRRRQLQEEQLMKLNSGLGQLILKEEMEKESRERAYLSTSRYDSPIHSALHAPSSKTSSLPGYGRNGLHRPVSTDFAQYNSYGDVSGGMRDYQTLPDGHMPAMRMDRGVSMPNMLEPKIFPYEMLMVTNRGRNKILRDVDRTRLERHLAPEVFREIFGMSIQEFDKLPLWRRNDMKKKAKLF</sequence>
<evidence type="ECO:0000259" key="11">
    <source>
        <dbReference type="PROSITE" id="PS51089"/>
    </source>
</evidence>
<dbReference type="InterPro" id="IPR036886">
    <property type="entry name" value="Villin_headpiece_dom_sf"/>
</dbReference>
<organism evidence="12 13">
    <name type="scientific">Heterocephalus glaber</name>
    <name type="common">Naked mole rat</name>
    <dbReference type="NCBI Taxonomy" id="10181"/>
    <lineage>
        <taxon>Eukaryota</taxon>
        <taxon>Metazoa</taxon>
        <taxon>Chordata</taxon>
        <taxon>Craniata</taxon>
        <taxon>Vertebrata</taxon>
        <taxon>Euteleostomi</taxon>
        <taxon>Mammalia</taxon>
        <taxon>Eutheria</taxon>
        <taxon>Euarchontoglires</taxon>
        <taxon>Glires</taxon>
        <taxon>Rodentia</taxon>
        <taxon>Hystricomorpha</taxon>
        <taxon>Bathyergidae</taxon>
        <taxon>Heterocephalus</taxon>
    </lineage>
</organism>
<dbReference type="GO" id="GO:0005737">
    <property type="term" value="C:cytoplasm"/>
    <property type="evidence" value="ECO:0007669"/>
    <property type="project" value="UniProtKB-SubCell"/>
</dbReference>
<feature type="domain" description="LIM zinc-binding" evidence="10">
    <location>
        <begin position="179"/>
        <end position="238"/>
    </location>
</feature>
<dbReference type="PANTHER" id="PTHR24213">
    <property type="entry name" value="ACTIN-BINDING LIM PROTEIN"/>
    <property type="match status" value="1"/>
</dbReference>
<evidence type="ECO:0000313" key="12">
    <source>
        <dbReference type="Proteomes" id="UP000694906"/>
    </source>
</evidence>
<feature type="domain" description="LIM zinc-binding" evidence="10">
    <location>
        <begin position="112"/>
        <end position="171"/>
    </location>
</feature>
<dbReference type="FunFam" id="1.10.950.10:FF:000001">
    <property type="entry name" value="actin-binding LIM protein 1 isoform X2"/>
    <property type="match status" value="1"/>
</dbReference>
<proteinExistence type="predicted"/>
<keyword evidence="5" id="KW-0677">Repeat</keyword>
<dbReference type="CTD" id="3983"/>
<keyword evidence="6 8" id="KW-0862">Zinc</keyword>
<dbReference type="GO" id="GO:0007010">
    <property type="term" value="P:cytoskeleton organization"/>
    <property type="evidence" value="ECO:0007669"/>
    <property type="project" value="InterPro"/>
</dbReference>
<dbReference type="GeneID" id="101703529"/>
<evidence type="ECO:0000313" key="13">
    <source>
        <dbReference type="RefSeq" id="XP_021109047.1"/>
    </source>
</evidence>
<evidence type="ECO:0000256" key="2">
    <source>
        <dbReference type="ARBA" id="ARBA00022490"/>
    </source>
</evidence>
<dbReference type="FunFam" id="2.10.110.10:FF:000024">
    <property type="entry name" value="actin-binding LIM protein 1 isoform X1"/>
    <property type="match status" value="1"/>
</dbReference>
<reference evidence="13" key="1">
    <citation type="submission" date="2025-08" db="UniProtKB">
        <authorList>
            <consortium name="RefSeq"/>
        </authorList>
    </citation>
    <scope>IDENTIFICATION</scope>
</reference>
<dbReference type="Pfam" id="PF00412">
    <property type="entry name" value="LIM"/>
    <property type="match status" value="4"/>
</dbReference>
<dbReference type="GO" id="GO:0001725">
    <property type="term" value="C:stress fiber"/>
    <property type="evidence" value="ECO:0007669"/>
    <property type="project" value="TreeGrafter"/>
</dbReference>
<dbReference type="SMART" id="SM00132">
    <property type="entry name" value="LIM"/>
    <property type="match status" value="4"/>
</dbReference>
<accession>A0AAX6SGS9</accession>
<dbReference type="SMART" id="SM00153">
    <property type="entry name" value="VHP"/>
    <property type="match status" value="1"/>
</dbReference>
<gene>
    <name evidence="13" type="primary">Ablim1</name>
</gene>
<keyword evidence="7 8" id="KW-0440">LIM domain</keyword>
<name>A0AAX6SGS9_HETGA</name>
<dbReference type="GO" id="GO:0060271">
    <property type="term" value="P:cilium assembly"/>
    <property type="evidence" value="ECO:0007669"/>
    <property type="project" value="TreeGrafter"/>
</dbReference>
<evidence type="ECO:0000256" key="8">
    <source>
        <dbReference type="PROSITE-ProRule" id="PRU00125"/>
    </source>
</evidence>
<dbReference type="RefSeq" id="XP_021109047.1">
    <property type="nucleotide sequence ID" value="XM_021253388.1"/>
</dbReference>
<dbReference type="Pfam" id="PF02209">
    <property type="entry name" value="VHP"/>
    <property type="match status" value="1"/>
</dbReference>
<dbReference type="InterPro" id="IPR003128">
    <property type="entry name" value="Villin_headpiece"/>
</dbReference>
<dbReference type="SUPFAM" id="SSF47050">
    <property type="entry name" value="VHP, Villin headpiece domain"/>
    <property type="match status" value="1"/>
</dbReference>
<dbReference type="FunFam" id="2.10.110.10:FF:000004">
    <property type="entry name" value="actin-binding LIM protein 1 isoform X1"/>
    <property type="match status" value="1"/>
</dbReference>
<dbReference type="CDD" id="cd09327">
    <property type="entry name" value="LIM1_abLIM"/>
    <property type="match status" value="1"/>
</dbReference>
<dbReference type="Gene3D" id="2.10.110.10">
    <property type="entry name" value="Cysteine Rich Protein"/>
    <property type="match status" value="4"/>
</dbReference>
<evidence type="ECO:0000256" key="6">
    <source>
        <dbReference type="ARBA" id="ARBA00022833"/>
    </source>
</evidence>
<feature type="domain" description="HP" evidence="11">
    <location>
        <begin position="630"/>
        <end position="698"/>
    </location>
</feature>
<feature type="region of interest" description="Disordered" evidence="9">
    <location>
        <begin position="369"/>
        <end position="438"/>
    </location>
</feature>
<evidence type="ECO:0000256" key="4">
    <source>
        <dbReference type="ARBA" id="ARBA00022723"/>
    </source>
</evidence>
<keyword evidence="4 8" id="KW-0479">Metal-binding</keyword>
<dbReference type="PROSITE" id="PS50023">
    <property type="entry name" value="LIM_DOMAIN_2"/>
    <property type="match status" value="3"/>
</dbReference>
<feature type="compositionally biased region" description="Polar residues" evidence="9">
    <location>
        <begin position="378"/>
        <end position="389"/>
    </location>
</feature>
<feature type="compositionally biased region" description="Low complexity" evidence="9">
    <location>
        <begin position="315"/>
        <end position="324"/>
    </location>
</feature>
<dbReference type="PROSITE" id="PS51089">
    <property type="entry name" value="HP"/>
    <property type="match status" value="1"/>
</dbReference>
<dbReference type="InterPro" id="IPR001781">
    <property type="entry name" value="Znf_LIM"/>
</dbReference>
<dbReference type="FunFam" id="2.10.110.10:FF:000003">
    <property type="entry name" value="actin-binding LIM protein 1 isoform X1"/>
    <property type="match status" value="1"/>
</dbReference>
<evidence type="ECO:0000256" key="3">
    <source>
        <dbReference type="ARBA" id="ARBA00022553"/>
    </source>
</evidence>
<protein>
    <submittedName>
        <fullName evidence="13">Actin-binding LIM protein 1 isoform X11</fullName>
    </submittedName>
</protein>
<dbReference type="GO" id="GO:0030032">
    <property type="term" value="P:lamellipodium assembly"/>
    <property type="evidence" value="ECO:0007669"/>
    <property type="project" value="TreeGrafter"/>
</dbReference>
<dbReference type="CDD" id="cd09328">
    <property type="entry name" value="LIM2_abLIM"/>
    <property type="match status" value="1"/>
</dbReference>
<dbReference type="CDD" id="cd09330">
    <property type="entry name" value="LIM4_abLIM"/>
    <property type="match status" value="1"/>
</dbReference>